<feature type="transmembrane region" description="Helical" evidence="15">
    <location>
        <begin position="226"/>
        <end position="253"/>
    </location>
</feature>
<dbReference type="InterPro" id="IPR000276">
    <property type="entry name" value="GPCR_Rhodpsn"/>
</dbReference>
<accession>A0AAV7T8Y7</accession>
<sequence length="354" mass="38748">MFALHHQNLSLPSRDRALDDSCGTTHELRNISAEPDSVSNMALSTQLVSSHSQSATMTSFSMTLGSMSNIIALVILVQSYAHSRRRSKTTFLLFASSLVITDFAGHLILGTFVLRLYAVQLQWEELDQTGSICQFFGACMVFFGLCPLFLGCVMAMERCIGVIHPLLHSSIVTSRRMKFTLLGLWTSALLIALLPMLSFGRYDMQYPGTWCFIHVSPESSWTEVSFALLFSLLGLISLFMALVCNTMSGLTLVCARLRKRKCNRWAKSHDIEMVVQLLVIMMVTSICWSPVLWAHGPNGAQSVADVNRRASGIMEPDPGSVGVHPAAAGRAEEGLQHGGATARAEAKQDEALGS</sequence>
<comment type="subcellular location">
    <subcellularLocation>
        <location evidence="1">Cell membrane</location>
        <topology evidence="1">Multi-pass membrane protein</topology>
    </subcellularLocation>
</comment>
<dbReference type="GO" id="GO:0007189">
    <property type="term" value="P:adenylate cyclase-activating G protein-coupled receptor signaling pathway"/>
    <property type="evidence" value="ECO:0007669"/>
    <property type="project" value="TreeGrafter"/>
</dbReference>
<feature type="transmembrane region" description="Helical" evidence="15">
    <location>
        <begin position="274"/>
        <end position="293"/>
    </location>
</feature>
<evidence type="ECO:0000256" key="7">
    <source>
        <dbReference type="ARBA" id="ARBA00023040"/>
    </source>
</evidence>
<evidence type="ECO:0000256" key="1">
    <source>
        <dbReference type="ARBA" id="ARBA00004651"/>
    </source>
</evidence>
<dbReference type="GO" id="GO:0005886">
    <property type="term" value="C:plasma membrane"/>
    <property type="evidence" value="ECO:0007669"/>
    <property type="project" value="UniProtKB-SubCell"/>
</dbReference>
<dbReference type="InterPro" id="IPR008365">
    <property type="entry name" value="Prostanoid_rcpt"/>
</dbReference>
<evidence type="ECO:0000313" key="18">
    <source>
        <dbReference type="Proteomes" id="UP001066276"/>
    </source>
</evidence>
<keyword evidence="11" id="KW-0325">Glycoprotein</keyword>
<dbReference type="PRINTS" id="PR00429">
    <property type="entry name" value="THROMBOXANER"/>
</dbReference>
<feature type="domain" description="G-protein coupled receptors family 1 profile" evidence="16">
    <location>
        <begin position="68"/>
        <end position="290"/>
    </location>
</feature>
<feature type="transmembrane region" description="Helical" evidence="15">
    <location>
        <begin position="57"/>
        <end position="77"/>
    </location>
</feature>
<feature type="transmembrane region" description="Helical" evidence="15">
    <location>
        <begin position="89"/>
        <end position="114"/>
    </location>
</feature>
<dbReference type="InterPro" id="IPR001105">
    <property type="entry name" value="Thbox_rcpt"/>
</dbReference>
<dbReference type="PANTHER" id="PTHR11866:SF3">
    <property type="entry name" value="PROSTAGLANDIN E2 RECEPTOR EP1 SUBTYPE"/>
    <property type="match status" value="1"/>
</dbReference>
<evidence type="ECO:0000256" key="4">
    <source>
        <dbReference type="ARBA" id="ARBA00022553"/>
    </source>
</evidence>
<evidence type="ECO:0000256" key="2">
    <source>
        <dbReference type="ARBA" id="ARBA00017628"/>
    </source>
</evidence>
<protein>
    <recommendedName>
        <fullName evidence="2">Thromboxane A2 receptor</fullName>
    </recommendedName>
    <alternativeName>
        <fullName evidence="13">Prostanoid TP receptor</fullName>
    </alternativeName>
</protein>
<reference evidence="17" key="1">
    <citation type="journal article" date="2022" name="bioRxiv">
        <title>Sequencing and chromosome-scale assembly of the giantPleurodeles waltlgenome.</title>
        <authorList>
            <person name="Brown T."/>
            <person name="Elewa A."/>
            <person name="Iarovenko S."/>
            <person name="Subramanian E."/>
            <person name="Araus A.J."/>
            <person name="Petzold A."/>
            <person name="Susuki M."/>
            <person name="Suzuki K.-i.T."/>
            <person name="Hayashi T."/>
            <person name="Toyoda A."/>
            <person name="Oliveira C."/>
            <person name="Osipova E."/>
            <person name="Leigh N.D."/>
            <person name="Simon A."/>
            <person name="Yun M.H."/>
        </authorList>
    </citation>
    <scope>NUCLEOTIDE SEQUENCE</scope>
    <source>
        <strain evidence="17">20211129_DDA</strain>
        <tissue evidence="17">Liver</tissue>
    </source>
</reference>
<dbReference type="GO" id="GO:0006954">
    <property type="term" value="P:inflammatory response"/>
    <property type="evidence" value="ECO:0007669"/>
    <property type="project" value="TreeGrafter"/>
</dbReference>
<dbReference type="CDD" id="cd15144">
    <property type="entry name" value="7tmA_PGE2_EP1"/>
    <property type="match status" value="1"/>
</dbReference>
<dbReference type="GO" id="GO:0004957">
    <property type="term" value="F:prostaglandin E receptor activity"/>
    <property type="evidence" value="ECO:0007669"/>
    <property type="project" value="TreeGrafter"/>
</dbReference>
<dbReference type="GO" id="GO:0004960">
    <property type="term" value="F:thromboxane receptor activity"/>
    <property type="evidence" value="ECO:0007669"/>
    <property type="project" value="InterPro"/>
</dbReference>
<evidence type="ECO:0000256" key="3">
    <source>
        <dbReference type="ARBA" id="ARBA00022475"/>
    </source>
</evidence>
<evidence type="ECO:0000256" key="5">
    <source>
        <dbReference type="ARBA" id="ARBA00022692"/>
    </source>
</evidence>
<evidence type="ECO:0000256" key="12">
    <source>
        <dbReference type="ARBA" id="ARBA00023224"/>
    </source>
</evidence>
<evidence type="ECO:0000259" key="16">
    <source>
        <dbReference type="PROSITE" id="PS50262"/>
    </source>
</evidence>
<dbReference type="PROSITE" id="PS50262">
    <property type="entry name" value="G_PROTEIN_RECEP_F1_2"/>
    <property type="match status" value="1"/>
</dbReference>
<feature type="region of interest" description="Disordered" evidence="14">
    <location>
        <begin position="314"/>
        <end position="354"/>
    </location>
</feature>
<organism evidence="17 18">
    <name type="scientific">Pleurodeles waltl</name>
    <name type="common">Iberian ribbed newt</name>
    <dbReference type="NCBI Taxonomy" id="8319"/>
    <lineage>
        <taxon>Eukaryota</taxon>
        <taxon>Metazoa</taxon>
        <taxon>Chordata</taxon>
        <taxon>Craniata</taxon>
        <taxon>Vertebrata</taxon>
        <taxon>Euteleostomi</taxon>
        <taxon>Amphibia</taxon>
        <taxon>Batrachia</taxon>
        <taxon>Caudata</taxon>
        <taxon>Salamandroidea</taxon>
        <taxon>Salamandridae</taxon>
        <taxon>Pleurodelinae</taxon>
        <taxon>Pleurodeles</taxon>
    </lineage>
</organism>
<keyword evidence="8 15" id="KW-0472">Membrane</keyword>
<dbReference type="EMBL" id="JANPWB010000007">
    <property type="protein sequence ID" value="KAJ1172895.1"/>
    <property type="molecule type" value="Genomic_DNA"/>
</dbReference>
<evidence type="ECO:0000256" key="6">
    <source>
        <dbReference type="ARBA" id="ARBA00022989"/>
    </source>
</evidence>
<keyword evidence="6 15" id="KW-1133">Transmembrane helix</keyword>
<evidence type="ECO:0000256" key="10">
    <source>
        <dbReference type="ARBA" id="ARBA00023170"/>
    </source>
</evidence>
<comment type="caution">
    <text evidence="17">The sequence shown here is derived from an EMBL/GenBank/DDBJ whole genome shotgun (WGS) entry which is preliminary data.</text>
</comment>
<evidence type="ECO:0000256" key="15">
    <source>
        <dbReference type="SAM" id="Phobius"/>
    </source>
</evidence>
<name>A0AAV7T8Y7_PLEWA</name>
<dbReference type="GO" id="GO:0007204">
    <property type="term" value="P:positive regulation of cytosolic calcium ion concentration"/>
    <property type="evidence" value="ECO:0007669"/>
    <property type="project" value="TreeGrafter"/>
</dbReference>
<evidence type="ECO:0000256" key="11">
    <source>
        <dbReference type="ARBA" id="ARBA00023180"/>
    </source>
</evidence>
<keyword evidence="18" id="KW-1185">Reference proteome</keyword>
<feature type="compositionally biased region" description="Basic and acidic residues" evidence="14">
    <location>
        <begin position="344"/>
        <end position="354"/>
    </location>
</feature>
<gene>
    <name evidence="17" type="ORF">NDU88_004737</name>
</gene>
<feature type="transmembrane region" description="Helical" evidence="15">
    <location>
        <begin position="177"/>
        <end position="197"/>
    </location>
</feature>
<dbReference type="PROSITE" id="PS00237">
    <property type="entry name" value="G_PROTEIN_RECEP_F1_1"/>
    <property type="match status" value="1"/>
</dbReference>
<keyword evidence="7" id="KW-0297">G-protein coupled receptor</keyword>
<keyword evidence="3" id="KW-1003">Cell membrane</keyword>
<keyword evidence="10" id="KW-0675">Receptor</keyword>
<dbReference type="PANTHER" id="PTHR11866">
    <property type="entry name" value="G-PROTEIN COUPLED RECEPTOR FAMILY 1 MEMBER"/>
    <property type="match status" value="1"/>
</dbReference>
<keyword evidence="5 15" id="KW-0812">Transmembrane</keyword>
<dbReference type="InterPro" id="IPR017452">
    <property type="entry name" value="GPCR_Rhodpsn_7TM"/>
</dbReference>
<keyword evidence="9" id="KW-1015">Disulfide bond</keyword>
<feature type="transmembrane region" description="Helical" evidence="15">
    <location>
        <begin position="134"/>
        <end position="156"/>
    </location>
</feature>
<dbReference type="Pfam" id="PF00001">
    <property type="entry name" value="7tm_1"/>
    <property type="match status" value="1"/>
</dbReference>
<dbReference type="Gene3D" id="1.20.1070.10">
    <property type="entry name" value="Rhodopsin 7-helix transmembrane proteins"/>
    <property type="match status" value="1"/>
</dbReference>
<dbReference type="SUPFAM" id="SSF81321">
    <property type="entry name" value="Family A G protein-coupled receptor-like"/>
    <property type="match status" value="1"/>
</dbReference>
<dbReference type="PRINTS" id="PR01788">
    <property type="entry name" value="PROSTANOIDR"/>
</dbReference>
<evidence type="ECO:0000256" key="13">
    <source>
        <dbReference type="ARBA" id="ARBA00029815"/>
    </source>
</evidence>
<dbReference type="Proteomes" id="UP001066276">
    <property type="component" value="Chromosome 4_1"/>
</dbReference>
<keyword evidence="4" id="KW-0597">Phosphoprotein</keyword>
<evidence type="ECO:0000313" key="17">
    <source>
        <dbReference type="EMBL" id="KAJ1172895.1"/>
    </source>
</evidence>
<dbReference type="FunFam" id="1.20.1070.10:FF:000163">
    <property type="entry name" value="Thromboxane A2 receptor"/>
    <property type="match status" value="1"/>
</dbReference>
<evidence type="ECO:0000256" key="8">
    <source>
        <dbReference type="ARBA" id="ARBA00023136"/>
    </source>
</evidence>
<evidence type="ECO:0000256" key="14">
    <source>
        <dbReference type="SAM" id="MobiDB-lite"/>
    </source>
</evidence>
<proteinExistence type="predicted"/>
<keyword evidence="12" id="KW-0807">Transducer</keyword>
<dbReference type="AlphaFoldDB" id="A0AAV7T8Y7"/>
<evidence type="ECO:0000256" key="9">
    <source>
        <dbReference type="ARBA" id="ARBA00023157"/>
    </source>
</evidence>